<reference evidence="1" key="1">
    <citation type="submission" date="2018-05" db="EMBL/GenBank/DDBJ databases">
        <authorList>
            <person name="Lanie J.A."/>
            <person name="Ng W.-L."/>
            <person name="Kazmierczak K.M."/>
            <person name="Andrzejewski T.M."/>
            <person name="Davidsen T.M."/>
            <person name="Wayne K.J."/>
            <person name="Tettelin H."/>
            <person name="Glass J.I."/>
            <person name="Rusch D."/>
            <person name="Podicherti R."/>
            <person name="Tsui H.-C.T."/>
            <person name="Winkler M.E."/>
        </authorList>
    </citation>
    <scope>NUCLEOTIDE SEQUENCE</scope>
</reference>
<accession>A0A382FKS7</accession>
<sequence length="54" mass="6535">YRKLSDESDYGEHDEMFQAFRNFYTNVVFINHLLSISKLYLRMEVGIRKNLVFS</sequence>
<evidence type="ECO:0000313" key="1">
    <source>
        <dbReference type="EMBL" id="SVB63259.1"/>
    </source>
</evidence>
<dbReference type="AlphaFoldDB" id="A0A382FKS7"/>
<gene>
    <name evidence="1" type="ORF">METZ01_LOCUS216113</name>
</gene>
<organism evidence="1">
    <name type="scientific">marine metagenome</name>
    <dbReference type="NCBI Taxonomy" id="408172"/>
    <lineage>
        <taxon>unclassified sequences</taxon>
        <taxon>metagenomes</taxon>
        <taxon>ecological metagenomes</taxon>
    </lineage>
</organism>
<protein>
    <submittedName>
        <fullName evidence="1">Uncharacterized protein</fullName>
    </submittedName>
</protein>
<proteinExistence type="predicted"/>
<name>A0A382FKS7_9ZZZZ</name>
<feature type="non-terminal residue" evidence="1">
    <location>
        <position position="1"/>
    </location>
</feature>
<dbReference type="EMBL" id="UINC01050378">
    <property type="protein sequence ID" value="SVB63259.1"/>
    <property type="molecule type" value="Genomic_DNA"/>
</dbReference>